<accession>A0A5E4PR09</accession>
<keyword evidence="2" id="KW-1185">Reference proteome</keyword>
<dbReference type="EMBL" id="FZQP02000199">
    <property type="protein sequence ID" value="VVC87810.1"/>
    <property type="molecule type" value="Genomic_DNA"/>
</dbReference>
<evidence type="ECO:0000313" key="1">
    <source>
        <dbReference type="EMBL" id="VVC87810.1"/>
    </source>
</evidence>
<evidence type="ECO:0000313" key="2">
    <source>
        <dbReference type="Proteomes" id="UP000324832"/>
    </source>
</evidence>
<proteinExistence type="predicted"/>
<dbReference type="AlphaFoldDB" id="A0A5E4PR09"/>
<sequence>MLAACEAGEIFALLEGRDALDTFGALYGSVREPWLTRALLLYHARTGSARTSTDKMPEPSERLDAYLAELYSGRGAPDAGDLGCQLALARRAADEHAARSRALRDKYGALLRVARAAEAHRLERLAAAGPAPERG</sequence>
<protein>
    <submittedName>
        <fullName evidence="1">Uncharacterized protein</fullName>
    </submittedName>
</protein>
<reference evidence="1 2" key="1">
    <citation type="submission" date="2017-07" db="EMBL/GenBank/DDBJ databases">
        <authorList>
            <person name="Talla V."/>
            <person name="Backstrom N."/>
        </authorList>
    </citation>
    <scope>NUCLEOTIDE SEQUENCE [LARGE SCALE GENOMIC DNA]</scope>
</reference>
<dbReference type="Proteomes" id="UP000324832">
    <property type="component" value="Unassembled WGS sequence"/>
</dbReference>
<name>A0A5E4PR09_9NEOP</name>
<organism evidence="1 2">
    <name type="scientific">Leptidea sinapis</name>
    <dbReference type="NCBI Taxonomy" id="189913"/>
    <lineage>
        <taxon>Eukaryota</taxon>
        <taxon>Metazoa</taxon>
        <taxon>Ecdysozoa</taxon>
        <taxon>Arthropoda</taxon>
        <taxon>Hexapoda</taxon>
        <taxon>Insecta</taxon>
        <taxon>Pterygota</taxon>
        <taxon>Neoptera</taxon>
        <taxon>Endopterygota</taxon>
        <taxon>Lepidoptera</taxon>
        <taxon>Glossata</taxon>
        <taxon>Ditrysia</taxon>
        <taxon>Papilionoidea</taxon>
        <taxon>Pieridae</taxon>
        <taxon>Dismorphiinae</taxon>
        <taxon>Leptidea</taxon>
    </lineage>
</organism>
<gene>
    <name evidence="1" type="ORF">LSINAPIS_LOCUS1335</name>
</gene>
<feature type="non-terminal residue" evidence="1">
    <location>
        <position position="135"/>
    </location>
</feature>